<dbReference type="NCBIfam" id="NF002111">
    <property type="entry name" value="PRK00951.2-1"/>
    <property type="match status" value="1"/>
</dbReference>
<dbReference type="GO" id="GO:0004424">
    <property type="term" value="F:imidazoleglycerol-phosphate dehydratase activity"/>
    <property type="evidence" value="ECO:0007669"/>
    <property type="project" value="UniProtKB-EC"/>
</dbReference>
<sequence>MKPVQALLWDMDGVLAEVSRSYRAAIVDTAAIYGVTVTQDDIENAKLAGNANNDWVLTHKLITAQNAGVTLEQVTATFEELYQGTDSKAGLYKLETLIPTKGLLVELNRRLAKGMAIVTGRPKKDCVKFLRDYGLEELFPVMVCMEDAPPKPSPEPILLALKALQVGTDQAIMLGDTVDDILAAAKASVVAFGVITPPAYAQATLDYADPPIIQKLLSCGATKVLRPGCTELLDEIPSLSVGSVHTKPIDTTSWFQGPRVSSVGRQTKETSIQVELNLDGSGLSKIDSGIGFLDHMLEAVAKHGRFNLVLNCKGDTWIDDHHTTEDCGLALGEAFDKALGKRQGIARFGSAMVPLDEALARAVVDISSRPSSWIDLKLTRPSIGTLSTEMIPHFFESFASCARLTLHVDVLKGVNDHHKAEASFKSFARALFEAVRLDASAGIPSTKGLLA</sequence>
<dbReference type="Gene3D" id="1.10.150.240">
    <property type="entry name" value="Putative phosphatase, domain 2"/>
    <property type="match status" value="1"/>
</dbReference>
<dbReference type="PROSITE" id="PS00954">
    <property type="entry name" value="IGP_DEHYDRATASE_1"/>
    <property type="match status" value="1"/>
</dbReference>
<gene>
    <name evidence="11" type="ORF">Ae201684_016115</name>
</gene>
<dbReference type="InterPro" id="IPR020568">
    <property type="entry name" value="Ribosomal_Su5_D2-typ_SF"/>
</dbReference>
<dbReference type="InterPro" id="IPR023198">
    <property type="entry name" value="PGP-like_dom2"/>
</dbReference>
<dbReference type="FunFam" id="3.30.230.40:FF:000001">
    <property type="entry name" value="Imidazoleglycerol-phosphate dehydratase HisB"/>
    <property type="match status" value="1"/>
</dbReference>
<dbReference type="SFLD" id="SFLDS00003">
    <property type="entry name" value="Haloacid_Dehalogenase"/>
    <property type="match status" value="1"/>
</dbReference>
<protein>
    <recommendedName>
        <fullName evidence="5 10">Imidazoleglycerol-phosphate dehydratase</fullName>
        <ecNumber evidence="4 10">4.2.1.19</ecNumber>
    </recommendedName>
</protein>
<dbReference type="NCBIfam" id="TIGR01656">
    <property type="entry name" value="Histidinol-ppas"/>
    <property type="match status" value="1"/>
</dbReference>
<dbReference type="SUPFAM" id="SSF54211">
    <property type="entry name" value="Ribosomal protein S5 domain 2-like"/>
    <property type="match status" value="2"/>
</dbReference>
<dbReference type="GO" id="GO:0016791">
    <property type="term" value="F:phosphatase activity"/>
    <property type="evidence" value="ECO:0007669"/>
    <property type="project" value="InterPro"/>
</dbReference>
<evidence type="ECO:0000313" key="12">
    <source>
        <dbReference type="Proteomes" id="UP000481153"/>
    </source>
</evidence>
<comment type="pathway">
    <text evidence="2 10">Amino-acid biosynthesis; L-histidine biosynthesis; L-histidine from 5-phospho-alpha-D-ribose 1-diphosphate: step 6/9.</text>
</comment>
<evidence type="ECO:0000256" key="1">
    <source>
        <dbReference type="ARBA" id="ARBA00001723"/>
    </source>
</evidence>
<dbReference type="InterPro" id="IPR020565">
    <property type="entry name" value="ImidazoleglycerP_deHydtase_CS"/>
</dbReference>
<reference evidence="11 12" key="1">
    <citation type="submission" date="2019-07" db="EMBL/GenBank/DDBJ databases">
        <title>Genomics analysis of Aphanomyces spp. identifies a new class of oomycete effector associated with host adaptation.</title>
        <authorList>
            <person name="Gaulin E."/>
        </authorList>
    </citation>
    <scope>NUCLEOTIDE SEQUENCE [LARGE SCALE GENOMIC DNA]</scope>
    <source>
        <strain evidence="11 12">ATCC 201684</strain>
    </source>
</reference>
<comment type="catalytic activity">
    <reaction evidence="1 10">
        <text>D-erythro-1-(imidazol-4-yl)glycerol 3-phosphate = 3-(imidazol-4-yl)-2-oxopropyl phosphate + H2O</text>
        <dbReference type="Rhea" id="RHEA:11040"/>
        <dbReference type="ChEBI" id="CHEBI:15377"/>
        <dbReference type="ChEBI" id="CHEBI:57766"/>
        <dbReference type="ChEBI" id="CHEBI:58278"/>
        <dbReference type="EC" id="4.2.1.19"/>
    </reaction>
</comment>
<dbReference type="SFLD" id="SFLDG01129">
    <property type="entry name" value="C1.5:_HAD__Beta-PGM__Phosphata"/>
    <property type="match status" value="1"/>
</dbReference>
<dbReference type="InterPro" id="IPR036412">
    <property type="entry name" value="HAD-like_sf"/>
</dbReference>
<dbReference type="Gene3D" id="3.40.50.1000">
    <property type="entry name" value="HAD superfamily/HAD-like"/>
    <property type="match status" value="1"/>
</dbReference>
<dbReference type="InterPro" id="IPR006439">
    <property type="entry name" value="HAD-SF_hydro_IA"/>
</dbReference>
<dbReference type="CDD" id="cd07914">
    <property type="entry name" value="IGPD"/>
    <property type="match status" value="1"/>
</dbReference>
<evidence type="ECO:0000256" key="7">
    <source>
        <dbReference type="ARBA" id="ARBA00023102"/>
    </source>
</evidence>
<keyword evidence="7 10" id="KW-0368">Histidine biosynthesis</keyword>
<dbReference type="HAMAP" id="MF_00076">
    <property type="entry name" value="HisB"/>
    <property type="match status" value="1"/>
</dbReference>
<dbReference type="NCBIfam" id="TIGR01549">
    <property type="entry name" value="HAD-SF-IA-v1"/>
    <property type="match status" value="1"/>
</dbReference>
<dbReference type="UniPathway" id="UPA00031">
    <property type="reaction ID" value="UER00011"/>
</dbReference>
<dbReference type="InterPro" id="IPR038494">
    <property type="entry name" value="IGPD_sf"/>
</dbReference>
<dbReference type="EC" id="4.2.1.19" evidence="4 10"/>
<dbReference type="SUPFAM" id="SSF56784">
    <property type="entry name" value="HAD-like"/>
    <property type="match status" value="1"/>
</dbReference>
<proteinExistence type="inferred from homology"/>
<evidence type="ECO:0000256" key="10">
    <source>
        <dbReference type="RuleBase" id="RU000598"/>
    </source>
</evidence>
<dbReference type="EMBL" id="VJMJ01000243">
    <property type="protein sequence ID" value="KAF0725342.1"/>
    <property type="molecule type" value="Genomic_DNA"/>
</dbReference>
<dbReference type="NCBIfam" id="NF002114">
    <property type="entry name" value="PRK00951.2-4"/>
    <property type="match status" value="1"/>
</dbReference>
<comment type="similarity">
    <text evidence="3 10">Belongs to the imidazoleglycerol-phosphate dehydratase family.</text>
</comment>
<name>A0A6G0WDC9_9STRA</name>
<organism evidence="11 12">
    <name type="scientific">Aphanomyces euteiches</name>
    <dbReference type="NCBI Taxonomy" id="100861"/>
    <lineage>
        <taxon>Eukaryota</taxon>
        <taxon>Sar</taxon>
        <taxon>Stramenopiles</taxon>
        <taxon>Oomycota</taxon>
        <taxon>Saprolegniomycetes</taxon>
        <taxon>Saprolegniales</taxon>
        <taxon>Verrucalvaceae</taxon>
        <taxon>Aphanomyces</taxon>
    </lineage>
</organism>
<dbReference type="PANTHER" id="PTHR23133:SF2">
    <property type="entry name" value="IMIDAZOLEGLYCEROL-PHOSPHATE DEHYDRATASE"/>
    <property type="match status" value="1"/>
</dbReference>
<keyword evidence="9" id="KW-0511">Multifunctional enzyme</keyword>
<dbReference type="NCBIfam" id="TIGR01548">
    <property type="entry name" value="HAD-SF-IA-hyp1"/>
    <property type="match status" value="1"/>
</dbReference>
<keyword evidence="8 10" id="KW-0456">Lyase</keyword>
<keyword evidence="6" id="KW-0028">Amino-acid biosynthesis</keyword>
<dbReference type="Proteomes" id="UP000481153">
    <property type="component" value="Unassembled WGS sequence"/>
</dbReference>
<evidence type="ECO:0000256" key="6">
    <source>
        <dbReference type="ARBA" id="ARBA00022605"/>
    </source>
</evidence>
<evidence type="ECO:0000256" key="8">
    <source>
        <dbReference type="ARBA" id="ARBA00023239"/>
    </source>
</evidence>
<evidence type="ECO:0000256" key="2">
    <source>
        <dbReference type="ARBA" id="ARBA00005047"/>
    </source>
</evidence>
<dbReference type="Pfam" id="PF00475">
    <property type="entry name" value="IGPD"/>
    <property type="match status" value="1"/>
</dbReference>
<dbReference type="InterPro" id="IPR041492">
    <property type="entry name" value="HAD_2"/>
</dbReference>
<dbReference type="PANTHER" id="PTHR23133">
    <property type="entry name" value="IMIDAZOLEGLYCEROL-PHOSPHATE DEHYDRATASE HIS7"/>
    <property type="match status" value="1"/>
</dbReference>
<keyword evidence="12" id="KW-1185">Reference proteome</keyword>
<dbReference type="AlphaFoldDB" id="A0A6G0WDC9"/>
<dbReference type="InterPro" id="IPR000807">
    <property type="entry name" value="ImidazoleglycerolP_deHydtase"/>
</dbReference>
<dbReference type="VEuPathDB" id="FungiDB:AeMF1_002256"/>
<evidence type="ECO:0000256" key="3">
    <source>
        <dbReference type="ARBA" id="ARBA00007481"/>
    </source>
</evidence>
<dbReference type="Gene3D" id="3.30.230.40">
    <property type="entry name" value="Imidazole glycerol phosphate dehydratase, domain 1"/>
    <property type="match status" value="2"/>
</dbReference>
<evidence type="ECO:0000313" key="11">
    <source>
        <dbReference type="EMBL" id="KAF0725342.1"/>
    </source>
</evidence>
<dbReference type="PROSITE" id="PS00955">
    <property type="entry name" value="IGP_DEHYDRATASE_2"/>
    <property type="match status" value="1"/>
</dbReference>
<dbReference type="GO" id="GO:0000105">
    <property type="term" value="P:L-histidine biosynthetic process"/>
    <property type="evidence" value="ECO:0007669"/>
    <property type="project" value="UniProtKB-UniPathway"/>
</dbReference>
<evidence type="ECO:0000256" key="4">
    <source>
        <dbReference type="ARBA" id="ARBA00012075"/>
    </source>
</evidence>
<dbReference type="InterPro" id="IPR006543">
    <property type="entry name" value="Histidinol-phos"/>
</dbReference>
<evidence type="ECO:0000256" key="9">
    <source>
        <dbReference type="ARBA" id="ARBA00023268"/>
    </source>
</evidence>
<evidence type="ECO:0000256" key="5">
    <source>
        <dbReference type="ARBA" id="ARBA00016664"/>
    </source>
</evidence>
<accession>A0A6G0WDC9</accession>
<dbReference type="Pfam" id="PF13419">
    <property type="entry name" value="HAD_2"/>
    <property type="match status" value="1"/>
</dbReference>
<dbReference type="InterPro" id="IPR006438">
    <property type="entry name" value="HAD-SF_TIGR01548"/>
</dbReference>
<dbReference type="InterPro" id="IPR023214">
    <property type="entry name" value="HAD_sf"/>
</dbReference>
<comment type="caution">
    <text evidence="11">The sequence shown here is derived from an EMBL/GenBank/DDBJ whole genome shotgun (WGS) entry which is preliminary data.</text>
</comment>
<dbReference type="FunFam" id="3.30.230.40:FF:000003">
    <property type="entry name" value="Imidazoleglycerol-phosphate dehydratase HisB"/>
    <property type="match status" value="1"/>
</dbReference>